<accession>A0A6J4JNH2</accession>
<dbReference type="AlphaFoldDB" id="A0A6J4JNH2"/>
<protein>
    <submittedName>
        <fullName evidence="2">Uncharacterized protein</fullName>
    </submittedName>
</protein>
<keyword evidence="1" id="KW-1133">Transmembrane helix</keyword>
<gene>
    <name evidence="2" type="ORF">AVDCRST_MAG27-4012</name>
</gene>
<evidence type="ECO:0000256" key="1">
    <source>
        <dbReference type="SAM" id="Phobius"/>
    </source>
</evidence>
<organism evidence="2">
    <name type="scientific">uncultured Craurococcus sp</name>
    <dbReference type="NCBI Taxonomy" id="1135998"/>
    <lineage>
        <taxon>Bacteria</taxon>
        <taxon>Pseudomonadati</taxon>
        <taxon>Pseudomonadota</taxon>
        <taxon>Alphaproteobacteria</taxon>
        <taxon>Acetobacterales</taxon>
        <taxon>Acetobacteraceae</taxon>
        <taxon>Craurococcus</taxon>
        <taxon>environmental samples</taxon>
    </lineage>
</organism>
<sequence length="156" mass="16361">MPTLSTRLALGFAAGILSHLVFQGGFGTALHAAHILPSLPFSLAPVPPLGVPRTVSMAFWAGLWALLYVALEPRLTARLGRWLGGIAFGILPLLGHWFVALPLKGAGVGGGFHAGMVPIEIGFHLVFGLGVAVLFRAGLLLAERRHKGVSPQPQHG</sequence>
<feature type="transmembrane region" description="Helical" evidence="1">
    <location>
        <begin position="82"/>
        <end position="101"/>
    </location>
</feature>
<keyword evidence="1" id="KW-0472">Membrane</keyword>
<reference evidence="2" key="1">
    <citation type="submission" date="2020-02" db="EMBL/GenBank/DDBJ databases">
        <authorList>
            <person name="Meier V. D."/>
        </authorList>
    </citation>
    <scope>NUCLEOTIDE SEQUENCE</scope>
    <source>
        <strain evidence="2">AVDCRST_MAG27</strain>
    </source>
</reference>
<keyword evidence="1" id="KW-0812">Transmembrane</keyword>
<proteinExistence type="predicted"/>
<evidence type="ECO:0000313" key="2">
    <source>
        <dbReference type="EMBL" id="CAA9283239.1"/>
    </source>
</evidence>
<name>A0A6J4JNH2_9PROT</name>
<feature type="transmembrane region" description="Helical" evidence="1">
    <location>
        <begin position="121"/>
        <end position="142"/>
    </location>
</feature>
<dbReference type="EMBL" id="CADCTD010000172">
    <property type="protein sequence ID" value="CAA9283239.1"/>
    <property type="molecule type" value="Genomic_DNA"/>
</dbReference>
<feature type="transmembrane region" description="Helical" evidence="1">
    <location>
        <begin position="51"/>
        <end position="70"/>
    </location>
</feature>